<comment type="caution">
    <text evidence="2">The sequence shown here is derived from an EMBL/GenBank/DDBJ whole genome shotgun (WGS) entry which is preliminary data.</text>
</comment>
<gene>
    <name evidence="2" type="ORF">EJP67_19860</name>
</gene>
<feature type="domain" description="Methyltransferase type 11" evidence="1">
    <location>
        <begin position="47"/>
        <end position="143"/>
    </location>
</feature>
<dbReference type="InterPro" id="IPR029063">
    <property type="entry name" value="SAM-dependent_MTases_sf"/>
</dbReference>
<dbReference type="Proteomes" id="UP000281118">
    <property type="component" value="Unassembled WGS sequence"/>
</dbReference>
<reference evidence="2 3" key="1">
    <citation type="submission" date="2018-12" db="EMBL/GenBank/DDBJ databases">
        <title>The genome sequences of Variovorax guangxiensis DSM 27352.</title>
        <authorList>
            <person name="Gao J."/>
            <person name="Sun J."/>
        </authorList>
    </citation>
    <scope>NUCLEOTIDE SEQUENCE [LARGE SCALE GENOMIC DNA]</scope>
    <source>
        <strain evidence="2 3">DSM 27352</strain>
    </source>
</reference>
<dbReference type="SUPFAM" id="SSF53335">
    <property type="entry name" value="S-adenosyl-L-methionine-dependent methyltransferases"/>
    <property type="match status" value="1"/>
</dbReference>
<dbReference type="CDD" id="cd02440">
    <property type="entry name" value="AdoMet_MTases"/>
    <property type="match status" value="1"/>
</dbReference>
<dbReference type="InterPro" id="IPR013216">
    <property type="entry name" value="Methyltransf_11"/>
</dbReference>
<dbReference type="RefSeq" id="WP_126023417.1">
    <property type="nucleotide sequence ID" value="NZ_RXFT01000008.1"/>
</dbReference>
<dbReference type="PANTHER" id="PTHR43591:SF24">
    <property type="entry name" value="2-METHOXY-6-POLYPRENYL-1,4-BENZOQUINOL METHYLASE, MITOCHONDRIAL"/>
    <property type="match status" value="1"/>
</dbReference>
<dbReference type="PANTHER" id="PTHR43591">
    <property type="entry name" value="METHYLTRANSFERASE"/>
    <property type="match status" value="1"/>
</dbReference>
<keyword evidence="2" id="KW-0808">Transferase</keyword>
<accession>A0A433MMV7</accession>
<evidence type="ECO:0000259" key="1">
    <source>
        <dbReference type="Pfam" id="PF08241"/>
    </source>
</evidence>
<dbReference type="Pfam" id="PF08241">
    <property type="entry name" value="Methyltransf_11"/>
    <property type="match status" value="1"/>
</dbReference>
<dbReference type="Gene3D" id="3.40.50.150">
    <property type="entry name" value="Vaccinia Virus protein VP39"/>
    <property type="match status" value="1"/>
</dbReference>
<keyword evidence="2" id="KW-0489">Methyltransferase</keyword>
<proteinExistence type="predicted"/>
<name>A0A433MMV7_9BURK</name>
<dbReference type="AlphaFoldDB" id="A0A433MMV7"/>
<evidence type="ECO:0000313" key="2">
    <source>
        <dbReference type="EMBL" id="RUR69316.1"/>
    </source>
</evidence>
<protein>
    <submittedName>
        <fullName evidence="2">Methyltransferase domain-containing protein</fullName>
    </submittedName>
</protein>
<evidence type="ECO:0000313" key="3">
    <source>
        <dbReference type="Proteomes" id="UP000281118"/>
    </source>
</evidence>
<dbReference type="EMBL" id="RXFT01000008">
    <property type="protein sequence ID" value="RUR69316.1"/>
    <property type="molecule type" value="Genomic_DNA"/>
</dbReference>
<sequence>MSLDPFAEFKSRQREMWSTFAPTAMFTTPVAGHLVRFAQVAEGETVLDVGTGTGVVAVTAARRGARVTGLDLTPELIEAARENAGISGHGDIAWTEGDAENLPYADASFDVVLSQFGHMFAPRPEVAVAEMRRVLKPGGRIAFATWPPEHFVGRMFAFIGRNSPPPPAGASPPPQWGNPAIVTERLGQHFDAPFFGRGTMHFPALSLGHFRLFLERSVGPMRKLVEGLAEDPQKLAALRAEFDALAEPYYADNVVHQSYLLTRARAR</sequence>
<dbReference type="GO" id="GO:0032259">
    <property type="term" value="P:methylation"/>
    <property type="evidence" value="ECO:0007669"/>
    <property type="project" value="UniProtKB-KW"/>
</dbReference>
<dbReference type="GO" id="GO:0008757">
    <property type="term" value="F:S-adenosylmethionine-dependent methyltransferase activity"/>
    <property type="evidence" value="ECO:0007669"/>
    <property type="project" value="InterPro"/>
</dbReference>
<organism evidence="2 3">
    <name type="scientific">Variovorax guangxiensis</name>
    <dbReference type="NCBI Taxonomy" id="1775474"/>
    <lineage>
        <taxon>Bacteria</taxon>
        <taxon>Pseudomonadati</taxon>
        <taxon>Pseudomonadota</taxon>
        <taxon>Betaproteobacteria</taxon>
        <taxon>Burkholderiales</taxon>
        <taxon>Comamonadaceae</taxon>
        <taxon>Variovorax</taxon>
    </lineage>
</organism>
<dbReference type="OrthoDB" id="9795634at2"/>